<dbReference type="RefSeq" id="WP_011165525.1">
    <property type="nucleotide sequence ID" value="NC_005363.1"/>
</dbReference>
<proteinExistence type="predicted"/>
<dbReference type="CDD" id="cd05819">
    <property type="entry name" value="NHL"/>
    <property type="match status" value="1"/>
</dbReference>
<dbReference type="STRING" id="264462.Bd3165"/>
<dbReference type="GO" id="GO:0008270">
    <property type="term" value="F:zinc ion binding"/>
    <property type="evidence" value="ECO:0007669"/>
    <property type="project" value="UniProtKB-KW"/>
</dbReference>
<dbReference type="GeneID" id="93014008"/>
<dbReference type="eggNOG" id="COG3391">
    <property type="taxonomic scope" value="Bacteria"/>
</dbReference>
<dbReference type="AlphaFoldDB" id="Q6MIJ2"/>
<evidence type="ECO:0000256" key="2">
    <source>
        <dbReference type="PROSITE-ProRule" id="PRU00504"/>
    </source>
</evidence>
<dbReference type="KEGG" id="bba:Bd3165"/>
<gene>
    <name evidence="4" type="ordered locus">Bd3165</name>
</gene>
<dbReference type="InterPro" id="IPR001258">
    <property type="entry name" value="NHL_repeat"/>
</dbReference>
<sequence length="612" mass="64311">MFKKISTSLALLILALTTSACTMSLDRFGQLISPSIGDDDPSPAVSVIKGTFPLGQPAFNLQDKSFLSAAPGNKFVGASLFDHKIYVFTAEGKTLKSISLPAASKWPDGEITSLGVDSTGLIYVGLVERSGGTAIREYIQKYNLDGVSQGVFKDFVQEGGIFPSAQDIAFDSSDNVYLALNYFYQIRKYNKNTGAQMAAYGAGTSGSADGEFWGNTKFTLDSSGNVYVVDTWSDRLQKFLPNGSFDSKVTWPTQILPVAPATVASSNVADLTLLSNGNFLISQSDSNGYLISFDPTGALLFITDGSAGATQFTSSPVVFAEAGNEVYVMNSSTTRVYNKITGALARKYDPTLSNALGLARDTLGNTYVSDMGGIKRFDTTGFSDLSFAAGTMMYDIDIDSQGIIYGSNLLTGKIMKYNPDGTSAGEITPTGTTYFLDIVYDKTLEADVIYQTDATNGVIRKLTTAGVEIGTIGAGQIISPISVAATSDGGVIVSDAQNTGPGAPFRALVKINPDNSVAWTILPGAAGNITTILGIAVDKDGSILAADAAGNKIVRFSADGAHMTTYGQAGAAAGEFTMPIDIMVDAGSNFYVSEAGNSRVQKFNSSGVVQAE</sequence>
<dbReference type="Proteomes" id="UP000008080">
    <property type="component" value="Chromosome"/>
</dbReference>
<dbReference type="PANTHER" id="PTHR24104">
    <property type="entry name" value="E3 UBIQUITIN-PROTEIN LIGASE NHLRC1-RELATED"/>
    <property type="match status" value="1"/>
</dbReference>
<dbReference type="InterPro" id="IPR011042">
    <property type="entry name" value="6-blade_b-propeller_TolB-like"/>
</dbReference>
<dbReference type="PANTHER" id="PTHR24104:SF25">
    <property type="entry name" value="PROTEIN LIN-41"/>
    <property type="match status" value="1"/>
</dbReference>
<organism evidence="4 5">
    <name type="scientific">Bdellovibrio bacteriovorus (strain ATCC 15356 / DSM 50701 / NCIMB 9529 / HD100)</name>
    <dbReference type="NCBI Taxonomy" id="264462"/>
    <lineage>
        <taxon>Bacteria</taxon>
        <taxon>Pseudomonadati</taxon>
        <taxon>Bdellovibrionota</taxon>
        <taxon>Bdellovibrionia</taxon>
        <taxon>Bdellovibrionales</taxon>
        <taxon>Pseudobdellovibrionaceae</taxon>
        <taxon>Bdellovibrio</taxon>
    </lineage>
</organism>
<feature type="repeat" description="NHL" evidence="2">
    <location>
        <begin position="563"/>
        <end position="606"/>
    </location>
</feature>
<dbReference type="SUPFAM" id="SSF63829">
    <property type="entry name" value="Calcium-dependent phosphotriesterase"/>
    <property type="match status" value="1"/>
</dbReference>
<dbReference type="PROSITE" id="PS51125">
    <property type="entry name" value="NHL"/>
    <property type="match status" value="1"/>
</dbReference>
<dbReference type="HOGENOM" id="CLU_445967_0_0_7"/>
<accession>Q6MIJ2</accession>
<dbReference type="PROSITE" id="PS51257">
    <property type="entry name" value="PROKAR_LIPOPROTEIN"/>
    <property type="match status" value="1"/>
</dbReference>
<evidence type="ECO:0000256" key="1">
    <source>
        <dbReference type="ARBA" id="ARBA00022737"/>
    </source>
</evidence>
<evidence type="ECO:0008006" key="6">
    <source>
        <dbReference type="Google" id="ProtNLM"/>
    </source>
</evidence>
<reference evidence="4 5" key="1">
    <citation type="journal article" date="2004" name="Science">
        <title>A predator unmasked: life cycle of Bdellovibrio bacteriovorus from a genomic perspective.</title>
        <authorList>
            <person name="Rendulic S."/>
            <person name="Jagtap P."/>
            <person name="Rosinus A."/>
            <person name="Eppinger M."/>
            <person name="Baar C."/>
            <person name="Lanz C."/>
            <person name="Keller H."/>
            <person name="Lambert C."/>
            <person name="Evans K.J."/>
            <person name="Goesmann A."/>
            <person name="Meyer F."/>
            <person name="Sockett R.E."/>
            <person name="Schuster S.C."/>
        </authorList>
    </citation>
    <scope>NUCLEOTIDE SEQUENCE [LARGE SCALE GENOMIC DNA]</scope>
    <source>
        <strain evidence="5">ATCC 15356 / DSM 50701 / NCIMB 9529 / HD100</strain>
    </source>
</reference>
<keyword evidence="5" id="KW-1185">Reference proteome</keyword>
<evidence type="ECO:0000313" key="5">
    <source>
        <dbReference type="Proteomes" id="UP000008080"/>
    </source>
</evidence>
<dbReference type="eggNOG" id="COG3386">
    <property type="taxonomic scope" value="Bacteria"/>
</dbReference>
<protein>
    <recommendedName>
        <fullName evidence="6">SMP-30/Gluconolactonase/LRE-like region domain-containing protein</fullName>
    </recommendedName>
</protein>
<keyword evidence="1" id="KW-0677">Repeat</keyword>
<evidence type="ECO:0000256" key="3">
    <source>
        <dbReference type="SAM" id="SignalP"/>
    </source>
</evidence>
<dbReference type="InterPro" id="IPR050952">
    <property type="entry name" value="TRIM-NHL_E3_ligases"/>
</dbReference>
<name>Q6MIJ2_BDEBA</name>
<feature type="signal peptide" evidence="3">
    <location>
        <begin position="1"/>
        <end position="20"/>
    </location>
</feature>
<keyword evidence="3" id="KW-0732">Signal</keyword>
<dbReference type="EMBL" id="BX842654">
    <property type="protein sequence ID" value="CAE80921.1"/>
    <property type="molecule type" value="Genomic_DNA"/>
</dbReference>
<feature type="chain" id="PRO_5004276564" description="SMP-30/Gluconolactonase/LRE-like region domain-containing protein" evidence="3">
    <location>
        <begin position="21"/>
        <end position="612"/>
    </location>
</feature>
<dbReference type="SUPFAM" id="SSF101898">
    <property type="entry name" value="NHL repeat"/>
    <property type="match status" value="1"/>
</dbReference>
<evidence type="ECO:0000313" key="4">
    <source>
        <dbReference type="EMBL" id="CAE80921.1"/>
    </source>
</evidence>
<dbReference type="Gene3D" id="2.120.10.30">
    <property type="entry name" value="TolB, C-terminal domain"/>
    <property type="match status" value="2"/>
</dbReference>